<dbReference type="Proteomes" id="UP001595583">
    <property type="component" value="Unassembled WGS sequence"/>
</dbReference>
<evidence type="ECO:0000313" key="2">
    <source>
        <dbReference type="Proteomes" id="UP001595583"/>
    </source>
</evidence>
<gene>
    <name evidence="1" type="ORF">ACFOHJ_07710</name>
</gene>
<accession>A0ABV7KCQ2</accession>
<name>A0ABV7KCQ2_9HYPH</name>
<keyword evidence="2" id="KW-1185">Reference proteome</keyword>
<comment type="caution">
    <text evidence="1">The sequence shown here is derived from an EMBL/GenBank/DDBJ whole genome shotgun (WGS) entry which is preliminary data.</text>
</comment>
<sequence>MTLAFPNPSRSFDDVRNGVRFIGHDGMFQVSFLVESDALIRSGGRFCEPEALEAKCLAAFDIARPEIHRAAKKAYAKSRRKTGDVYTLTGGDLL</sequence>
<dbReference type="RefSeq" id="WP_378219902.1">
    <property type="nucleotide sequence ID" value="NZ_JBHRTK010000009.1"/>
</dbReference>
<proteinExistence type="predicted"/>
<evidence type="ECO:0000313" key="1">
    <source>
        <dbReference type="EMBL" id="MFC3206091.1"/>
    </source>
</evidence>
<reference evidence="2" key="1">
    <citation type="journal article" date="2019" name="Int. J. Syst. Evol. Microbiol.">
        <title>The Global Catalogue of Microorganisms (GCM) 10K type strain sequencing project: providing services to taxonomists for standard genome sequencing and annotation.</title>
        <authorList>
            <consortium name="The Broad Institute Genomics Platform"/>
            <consortium name="The Broad Institute Genome Sequencing Center for Infectious Disease"/>
            <person name="Wu L."/>
            <person name="Ma J."/>
        </authorList>
    </citation>
    <scope>NUCLEOTIDE SEQUENCE [LARGE SCALE GENOMIC DNA]</scope>
    <source>
        <strain evidence="2">KCTC 52165</strain>
    </source>
</reference>
<dbReference type="EMBL" id="JBHRTK010000009">
    <property type="protein sequence ID" value="MFC3206091.1"/>
    <property type="molecule type" value="Genomic_DNA"/>
</dbReference>
<dbReference type="InterPro" id="IPR009962">
    <property type="entry name" value="DUF1488"/>
</dbReference>
<protein>
    <submittedName>
        <fullName evidence="1">DUF1488 domain-containing protein</fullName>
    </submittedName>
</protein>
<dbReference type="Pfam" id="PF07369">
    <property type="entry name" value="DUF1488"/>
    <property type="match status" value="1"/>
</dbReference>
<organism evidence="1 2">
    <name type="scientific">Aquamicrobium soli</name>
    <dbReference type="NCBI Taxonomy" id="1811518"/>
    <lineage>
        <taxon>Bacteria</taxon>
        <taxon>Pseudomonadati</taxon>
        <taxon>Pseudomonadota</taxon>
        <taxon>Alphaproteobacteria</taxon>
        <taxon>Hyphomicrobiales</taxon>
        <taxon>Phyllobacteriaceae</taxon>
        <taxon>Aquamicrobium</taxon>
    </lineage>
</organism>